<dbReference type="EC" id="5.2.1.8" evidence="5"/>
<dbReference type="GO" id="GO:0003755">
    <property type="term" value="F:peptidyl-prolyl cis-trans isomerase activity"/>
    <property type="evidence" value="ECO:0007669"/>
    <property type="project" value="UniProtKB-UniRule"/>
</dbReference>
<feature type="domain" description="WW" evidence="7">
    <location>
        <begin position="21"/>
        <end position="55"/>
    </location>
</feature>
<dbReference type="GO" id="GO:0005829">
    <property type="term" value="C:cytosol"/>
    <property type="evidence" value="ECO:0007669"/>
    <property type="project" value="TreeGrafter"/>
</dbReference>
<dbReference type="InterPro" id="IPR001202">
    <property type="entry name" value="WW_dom"/>
</dbReference>
<organism evidence="9 10">
    <name type="scientific">Acrobeloides nanus</name>
    <dbReference type="NCBI Taxonomy" id="290746"/>
    <lineage>
        <taxon>Eukaryota</taxon>
        <taxon>Metazoa</taxon>
        <taxon>Ecdysozoa</taxon>
        <taxon>Nematoda</taxon>
        <taxon>Chromadorea</taxon>
        <taxon>Rhabditida</taxon>
        <taxon>Tylenchina</taxon>
        <taxon>Cephalobomorpha</taxon>
        <taxon>Cephaloboidea</taxon>
        <taxon>Cephalobidae</taxon>
        <taxon>Acrobeloides</taxon>
    </lineage>
</organism>
<keyword evidence="2 4" id="KW-0697">Rotamase</keyword>
<evidence type="ECO:0000259" key="8">
    <source>
        <dbReference type="PROSITE" id="PS50198"/>
    </source>
</evidence>
<dbReference type="PROSITE" id="PS50198">
    <property type="entry name" value="PPIC_PPIASE_2"/>
    <property type="match status" value="1"/>
</dbReference>
<dbReference type="GO" id="GO:0080090">
    <property type="term" value="P:regulation of primary metabolic process"/>
    <property type="evidence" value="ECO:0007669"/>
    <property type="project" value="UniProtKB-ARBA"/>
</dbReference>
<evidence type="ECO:0000256" key="6">
    <source>
        <dbReference type="SAM" id="MobiDB-lite"/>
    </source>
</evidence>
<keyword evidence="3 4" id="KW-0413">Isomerase</keyword>
<sequence length="182" mass="20805">MSDEPAVKKAKPSVDDDQEVEPLPKGWEKRLSRSNNREYYFNVYNARSQWERPVSEAKPMDKEAPSKVQCLHILVKHESSRRPSSWRTENITRSKDEARKILEGYLDQLKDLEGTELRHKFKKIASEFSDCSSAKRGGDLGSFGRGQMQKPFEDASFALKVGELTDHIVDTDSGLHIILRIA</sequence>
<dbReference type="FunFam" id="3.10.50.40:FF:000026">
    <property type="entry name" value="Peptidyl-prolyl cis-trans isomerase"/>
    <property type="match status" value="1"/>
</dbReference>
<reference evidence="10" key="1">
    <citation type="submission" date="2022-11" db="UniProtKB">
        <authorList>
            <consortium name="WormBaseParasite"/>
        </authorList>
    </citation>
    <scope>IDENTIFICATION</scope>
</reference>
<dbReference type="InterPro" id="IPR046357">
    <property type="entry name" value="PPIase_dom_sf"/>
</dbReference>
<protein>
    <recommendedName>
        <fullName evidence="5">Peptidyl-prolyl cis-trans isomerase</fullName>
        <ecNumber evidence="5">5.2.1.8</ecNumber>
    </recommendedName>
</protein>
<dbReference type="InterPro" id="IPR051370">
    <property type="entry name" value="PPIase_Pin1"/>
</dbReference>
<evidence type="ECO:0000256" key="3">
    <source>
        <dbReference type="ARBA" id="ARBA00023235"/>
    </source>
</evidence>
<dbReference type="AlphaFoldDB" id="A0A914BY89"/>
<dbReference type="PROSITE" id="PS50020">
    <property type="entry name" value="WW_DOMAIN_2"/>
    <property type="match status" value="1"/>
</dbReference>
<dbReference type="SUPFAM" id="SSF51045">
    <property type="entry name" value="WW domain"/>
    <property type="match status" value="1"/>
</dbReference>
<evidence type="ECO:0000313" key="10">
    <source>
        <dbReference type="WBParaSite" id="ACRNAN_Path_1271.g4964.t2"/>
    </source>
</evidence>
<dbReference type="Proteomes" id="UP000887540">
    <property type="component" value="Unplaced"/>
</dbReference>
<dbReference type="InterPro" id="IPR036020">
    <property type="entry name" value="WW_dom_sf"/>
</dbReference>
<dbReference type="CDD" id="cd00201">
    <property type="entry name" value="WW"/>
    <property type="match status" value="1"/>
</dbReference>
<dbReference type="GO" id="GO:0010604">
    <property type="term" value="P:positive regulation of macromolecule metabolic process"/>
    <property type="evidence" value="ECO:0007669"/>
    <property type="project" value="UniProtKB-ARBA"/>
</dbReference>
<evidence type="ECO:0000256" key="5">
    <source>
        <dbReference type="RuleBase" id="RU363014"/>
    </source>
</evidence>
<dbReference type="PROSITE" id="PS01159">
    <property type="entry name" value="WW_DOMAIN_1"/>
    <property type="match status" value="1"/>
</dbReference>
<dbReference type="Gene3D" id="2.20.70.10">
    <property type="match status" value="1"/>
</dbReference>
<dbReference type="InterPro" id="IPR000297">
    <property type="entry name" value="PPIase_PpiC"/>
</dbReference>
<dbReference type="PANTHER" id="PTHR10657">
    <property type="entry name" value="PEPTIDYL-PROLYL CIS-TRANS ISOMERASE"/>
    <property type="match status" value="1"/>
</dbReference>
<evidence type="ECO:0000313" key="9">
    <source>
        <dbReference type="Proteomes" id="UP000887540"/>
    </source>
</evidence>
<proteinExistence type="predicted"/>
<dbReference type="WBParaSite" id="ACRNAN_Path_1271.g4964.t2">
    <property type="protein sequence ID" value="ACRNAN_Path_1271.g4964.t2"/>
    <property type="gene ID" value="ACRNAN_Path_1271.g4964"/>
</dbReference>
<dbReference type="Gene3D" id="3.10.50.40">
    <property type="match status" value="1"/>
</dbReference>
<evidence type="ECO:0000256" key="2">
    <source>
        <dbReference type="ARBA" id="ARBA00023110"/>
    </source>
</evidence>
<feature type="domain" description="PpiC" evidence="8">
    <location>
        <begin position="65"/>
        <end position="182"/>
    </location>
</feature>
<feature type="region of interest" description="Disordered" evidence="6">
    <location>
        <begin position="1"/>
        <end position="28"/>
    </location>
</feature>
<dbReference type="Pfam" id="PF00639">
    <property type="entry name" value="Rotamase"/>
    <property type="match status" value="1"/>
</dbReference>
<dbReference type="Pfam" id="PF00397">
    <property type="entry name" value="WW"/>
    <property type="match status" value="1"/>
</dbReference>
<dbReference type="SMART" id="SM00456">
    <property type="entry name" value="WW"/>
    <property type="match status" value="1"/>
</dbReference>
<name>A0A914BY89_9BILA</name>
<keyword evidence="9" id="KW-1185">Reference proteome</keyword>
<evidence type="ECO:0000256" key="4">
    <source>
        <dbReference type="PROSITE-ProRule" id="PRU00278"/>
    </source>
</evidence>
<comment type="catalytic activity">
    <reaction evidence="1 5">
        <text>[protein]-peptidylproline (omega=180) = [protein]-peptidylproline (omega=0)</text>
        <dbReference type="Rhea" id="RHEA:16237"/>
        <dbReference type="Rhea" id="RHEA-COMP:10747"/>
        <dbReference type="Rhea" id="RHEA-COMP:10748"/>
        <dbReference type="ChEBI" id="CHEBI:83833"/>
        <dbReference type="ChEBI" id="CHEBI:83834"/>
        <dbReference type="EC" id="5.2.1.8"/>
    </reaction>
</comment>
<dbReference type="GO" id="GO:0005634">
    <property type="term" value="C:nucleus"/>
    <property type="evidence" value="ECO:0007669"/>
    <property type="project" value="TreeGrafter"/>
</dbReference>
<evidence type="ECO:0000259" key="7">
    <source>
        <dbReference type="PROSITE" id="PS50020"/>
    </source>
</evidence>
<accession>A0A914BY89</accession>
<dbReference type="SUPFAM" id="SSF54534">
    <property type="entry name" value="FKBP-like"/>
    <property type="match status" value="1"/>
</dbReference>
<evidence type="ECO:0000256" key="1">
    <source>
        <dbReference type="ARBA" id="ARBA00000971"/>
    </source>
</evidence>
<dbReference type="PANTHER" id="PTHR10657:SF4">
    <property type="entry name" value="PEPTIDYL-PROLYL CIS-TRANS ISOMERASE-RELATED"/>
    <property type="match status" value="1"/>
</dbReference>